<sequence>MRASLDSLREADCSLRSGGASVFSYCSQCIADGRRADAASSSKINAAAGRVAFNL</sequence>
<gene>
    <name evidence="1" type="ORF">BAUCODRAFT_33833</name>
</gene>
<dbReference type="KEGG" id="bcom:BAUCODRAFT_33833"/>
<dbReference type="Proteomes" id="UP000011761">
    <property type="component" value="Unassembled WGS sequence"/>
</dbReference>
<evidence type="ECO:0000313" key="1">
    <source>
        <dbReference type="EMBL" id="EMC96475.1"/>
    </source>
</evidence>
<dbReference type="GeneID" id="19112248"/>
<keyword evidence="2" id="KW-1185">Reference proteome</keyword>
<dbReference type="EMBL" id="KB445555">
    <property type="protein sequence ID" value="EMC96475.1"/>
    <property type="molecule type" value="Genomic_DNA"/>
</dbReference>
<proteinExistence type="predicted"/>
<evidence type="ECO:0000313" key="2">
    <source>
        <dbReference type="Proteomes" id="UP000011761"/>
    </source>
</evidence>
<dbReference type="HOGENOM" id="CLU_3031989_0_0_1"/>
<reference evidence="1 2" key="1">
    <citation type="journal article" date="2012" name="PLoS Pathog.">
        <title>Diverse lifestyles and strategies of plant pathogenesis encoded in the genomes of eighteen Dothideomycetes fungi.</title>
        <authorList>
            <person name="Ohm R.A."/>
            <person name="Feau N."/>
            <person name="Henrissat B."/>
            <person name="Schoch C.L."/>
            <person name="Horwitz B.A."/>
            <person name="Barry K.W."/>
            <person name="Condon B.J."/>
            <person name="Copeland A.C."/>
            <person name="Dhillon B."/>
            <person name="Glaser F."/>
            <person name="Hesse C.N."/>
            <person name="Kosti I."/>
            <person name="LaButti K."/>
            <person name="Lindquist E.A."/>
            <person name="Lucas S."/>
            <person name="Salamov A.A."/>
            <person name="Bradshaw R.E."/>
            <person name="Ciuffetti L."/>
            <person name="Hamelin R.C."/>
            <person name="Kema G.H.J."/>
            <person name="Lawrence C."/>
            <person name="Scott J.A."/>
            <person name="Spatafora J.W."/>
            <person name="Turgeon B.G."/>
            <person name="de Wit P.J.G.M."/>
            <person name="Zhong S."/>
            <person name="Goodwin S.B."/>
            <person name="Grigoriev I.V."/>
        </authorList>
    </citation>
    <scope>NUCLEOTIDE SEQUENCE [LARGE SCALE GENOMIC DNA]</scope>
    <source>
        <strain evidence="1 2">UAMH 10762</strain>
    </source>
</reference>
<name>M2NC68_BAUPA</name>
<protein>
    <submittedName>
        <fullName evidence="1">Uncharacterized protein</fullName>
    </submittedName>
</protein>
<organism evidence="1 2">
    <name type="scientific">Baudoinia panamericana (strain UAMH 10762)</name>
    <name type="common">Angels' share fungus</name>
    <name type="synonym">Baudoinia compniacensis (strain UAMH 10762)</name>
    <dbReference type="NCBI Taxonomy" id="717646"/>
    <lineage>
        <taxon>Eukaryota</taxon>
        <taxon>Fungi</taxon>
        <taxon>Dikarya</taxon>
        <taxon>Ascomycota</taxon>
        <taxon>Pezizomycotina</taxon>
        <taxon>Dothideomycetes</taxon>
        <taxon>Dothideomycetidae</taxon>
        <taxon>Mycosphaerellales</taxon>
        <taxon>Teratosphaeriaceae</taxon>
        <taxon>Baudoinia</taxon>
    </lineage>
</organism>
<dbReference type="RefSeq" id="XP_007676091.1">
    <property type="nucleotide sequence ID" value="XM_007677901.1"/>
</dbReference>
<accession>M2NC68</accession>
<dbReference type="AlphaFoldDB" id="M2NC68"/>